<evidence type="ECO:0000313" key="2">
    <source>
        <dbReference type="EMBL" id="MEE2060501.1"/>
    </source>
</evidence>
<reference evidence="2 3" key="1">
    <citation type="submission" date="2023-07" db="EMBL/GenBank/DDBJ databases">
        <authorList>
            <person name="Girao M."/>
            <person name="Carvalho M.F."/>
        </authorList>
    </citation>
    <scope>NUCLEOTIDE SEQUENCE [LARGE SCALE GENOMIC DNA]</scope>
    <source>
        <strain evidence="2 3">YIM65754</strain>
    </source>
</reference>
<sequence length="190" mass="21084">MRTLTYYVATTLDGFIADPSGGFEFFPVEGDHMYHLMEEYPETLPVHIRDQLGVTSPGKHFDAVVMGRRTWEPSLSVGLTSAYPHLQQYVFSKTLAQAPDDTVTLVATDPLEYVRNLKKQDGRGIWLCGGATLAGELLAEIDELVLKVNPIIAGNGIPLFRTGFEPHYFELSESRVFDSGVVVNHLAAKR</sequence>
<evidence type="ECO:0000313" key="3">
    <source>
        <dbReference type="Proteomes" id="UP001336020"/>
    </source>
</evidence>
<name>A0ABU7LG26_9NOCA</name>
<gene>
    <name evidence="2" type="ORF">Q7514_23540</name>
</gene>
<proteinExistence type="predicted"/>
<dbReference type="Gene3D" id="3.40.430.10">
    <property type="entry name" value="Dihydrofolate Reductase, subunit A"/>
    <property type="match status" value="1"/>
</dbReference>
<dbReference type="RefSeq" id="WP_330135688.1">
    <property type="nucleotide sequence ID" value="NZ_JAUTXY010000013.1"/>
</dbReference>
<dbReference type="SUPFAM" id="SSF53597">
    <property type="entry name" value="Dihydrofolate reductase-like"/>
    <property type="match status" value="1"/>
</dbReference>
<protein>
    <submittedName>
        <fullName evidence="2">Dihydrofolate reductase family protein</fullName>
    </submittedName>
</protein>
<evidence type="ECO:0000259" key="1">
    <source>
        <dbReference type="Pfam" id="PF01872"/>
    </source>
</evidence>
<dbReference type="PANTHER" id="PTHR38011:SF11">
    <property type="entry name" value="2,5-DIAMINO-6-RIBOSYLAMINO-4(3H)-PYRIMIDINONE 5'-PHOSPHATE REDUCTASE"/>
    <property type="match status" value="1"/>
</dbReference>
<dbReference type="InterPro" id="IPR024072">
    <property type="entry name" value="DHFR-like_dom_sf"/>
</dbReference>
<dbReference type="Pfam" id="PF01872">
    <property type="entry name" value="RibD_C"/>
    <property type="match status" value="1"/>
</dbReference>
<organism evidence="2 3">
    <name type="scientific">Rhodococcus artemisiae</name>
    <dbReference type="NCBI Taxonomy" id="714159"/>
    <lineage>
        <taxon>Bacteria</taxon>
        <taxon>Bacillati</taxon>
        <taxon>Actinomycetota</taxon>
        <taxon>Actinomycetes</taxon>
        <taxon>Mycobacteriales</taxon>
        <taxon>Nocardiaceae</taxon>
        <taxon>Rhodococcus</taxon>
    </lineage>
</organism>
<keyword evidence="3" id="KW-1185">Reference proteome</keyword>
<accession>A0ABU7LG26</accession>
<comment type="caution">
    <text evidence="2">The sequence shown here is derived from an EMBL/GenBank/DDBJ whole genome shotgun (WGS) entry which is preliminary data.</text>
</comment>
<dbReference type="InterPro" id="IPR002734">
    <property type="entry name" value="RibDG_C"/>
</dbReference>
<dbReference type="Proteomes" id="UP001336020">
    <property type="component" value="Unassembled WGS sequence"/>
</dbReference>
<dbReference type="PANTHER" id="PTHR38011">
    <property type="entry name" value="DIHYDROFOLATE REDUCTASE FAMILY PROTEIN (AFU_ORTHOLOGUE AFUA_8G06820)"/>
    <property type="match status" value="1"/>
</dbReference>
<feature type="domain" description="Bacterial bifunctional deaminase-reductase C-terminal" evidence="1">
    <location>
        <begin position="3"/>
        <end position="183"/>
    </location>
</feature>
<dbReference type="InterPro" id="IPR050765">
    <property type="entry name" value="Riboflavin_Biosynth_HTPR"/>
</dbReference>
<dbReference type="EMBL" id="JAUTXY010000013">
    <property type="protein sequence ID" value="MEE2060501.1"/>
    <property type="molecule type" value="Genomic_DNA"/>
</dbReference>